<dbReference type="Proteomes" id="UP001604277">
    <property type="component" value="Unassembled WGS sequence"/>
</dbReference>
<name>A0ABD1SRK9_9LAMI</name>
<feature type="compositionally biased region" description="Pro residues" evidence="1">
    <location>
        <begin position="29"/>
        <end position="41"/>
    </location>
</feature>
<dbReference type="EMBL" id="JBFOLJ010000010">
    <property type="protein sequence ID" value="KAL2503350.1"/>
    <property type="molecule type" value="Genomic_DNA"/>
</dbReference>
<proteinExistence type="predicted"/>
<accession>A0ABD1SRK9</accession>
<protein>
    <submittedName>
        <fullName evidence="2">Uncharacterized protein</fullName>
    </submittedName>
</protein>
<evidence type="ECO:0000313" key="3">
    <source>
        <dbReference type="Proteomes" id="UP001604277"/>
    </source>
</evidence>
<organism evidence="2 3">
    <name type="scientific">Forsythia ovata</name>
    <dbReference type="NCBI Taxonomy" id="205694"/>
    <lineage>
        <taxon>Eukaryota</taxon>
        <taxon>Viridiplantae</taxon>
        <taxon>Streptophyta</taxon>
        <taxon>Embryophyta</taxon>
        <taxon>Tracheophyta</taxon>
        <taxon>Spermatophyta</taxon>
        <taxon>Magnoliopsida</taxon>
        <taxon>eudicotyledons</taxon>
        <taxon>Gunneridae</taxon>
        <taxon>Pentapetalae</taxon>
        <taxon>asterids</taxon>
        <taxon>lamiids</taxon>
        <taxon>Lamiales</taxon>
        <taxon>Oleaceae</taxon>
        <taxon>Forsythieae</taxon>
        <taxon>Forsythia</taxon>
    </lineage>
</organism>
<evidence type="ECO:0000313" key="2">
    <source>
        <dbReference type="EMBL" id="KAL2503350.1"/>
    </source>
</evidence>
<reference evidence="3" key="1">
    <citation type="submission" date="2024-07" db="EMBL/GenBank/DDBJ databases">
        <title>Two chromosome-level genome assemblies of Korean endemic species Abeliophyllum distichum and Forsythia ovata (Oleaceae).</title>
        <authorList>
            <person name="Jang H."/>
        </authorList>
    </citation>
    <scope>NUCLEOTIDE SEQUENCE [LARGE SCALE GENOMIC DNA]</scope>
</reference>
<keyword evidence="3" id="KW-1185">Reference proteome</keyword>
<gene>
    <name evidence="2" type="ORF">Fot_37198</name>
</gene>
<evidence type="ECO:0000256" key="1">
    <source>
        <dbReference type="SAM" id="MobiDB-lite"/>
    </source>
</evidence>
<dbReference type="AlphaFoldDB" id="A0ABD1SRK9"/>
<comment type="caution">
    <text evidence="2">The sequence shown here is derived from an EMBL/GenBank/DDBJ whole genome shotgun (WGS) entry which is preliminary data.</text>
</comment>
<sequence>MENMSVEHLRALKEQADLEFNFFQDTTSAPPPPASRSPPPASKTSPSVPKRTEYLDSQEYFDNTREWLHLWGVFLSGIEGADSTTVFHVASNVQTARGTLVLNTDDVIRE</sequence>
<feature type="region of interest" description="Disordered" evidence="1">
    <location>
        <begin position="21"/>
        <end position="50"/>
    </location>
</feature>